<evidence type="ECO:0000256" key="1">
    <source>
        <dbReference type="SAM" id="Coils"/>
    </source>
</evidence>
<reference evidence="3 4" key="1">
    <citation type="submission" date="2024-04" db="EMBL/GenBank/DDBJ databases">
        <title>The reference genome of an endangered Asteraceae, Deinandra increscens subsp. villosa, native to the Central Coast of California.</title>
        <authorList>
            <person name="Guilliams M."/>
            <person name="Hasenstab-Lehman K."/>
            <person name="Meyer R."/>
            <person name="Mcevoy S."/>
        </authorList>
    </citation>
    <scope>NUCLEOTIDE SEQUENCE [LARGE SCALE GENOMIC DNA]</scope>
    <source>
        <tissue evidence="3">Leaf</tissue>
    </source>
</reference>
<proteinExistence type="predicted"/>
<comment type="caution">
    <text evidence="3">The sequence shown here is derived from an EMBL/GenBank/DDBJ whole genome shotgun (WGS) entry which is preliminary data.</text>
</comment>
<feature type="domain" description="SPX" evidence="2">
    <location>
        <begin position="1"/>
        <end position="135"/>
    </location>
</feature>
<name>A0AAP0GWV3_9ASTR</name>
<dbReference type="GO" id="GO:0016036">
    <property type="term" value="P:cellular response to phosphate starvation"/>
    <property type="evidence" value="ECO:0007669"/>
    <property type="project" value="InterPro"/>
</dbReference>
<dbReference type="AlphaFoldDB" id="A0AAP0GWV3"/>
<dbReference type="PROSITE" id="PS51382">
    <property type="entry name" value="SPX"/>
    <property type="match status" value="1"/>
</dbReference>
<sequence length="168" mass="20200">MKFGKRFRIKISIIMPEWERECMSYKDLKKQLNLMDPESRDEGFKQLLKNELVKMNDFFSKREEEYRNRYQELKREVADLDSDEDSTQVTVDLLKFHNKLVLLLYYHQLNFDGFLKIIKKQMKKTGELFSLPSMQRDNNKQVFIANSLDNLLAECVETLRTLVHKKPK</sequence>
<dbReference type="InterPro" id="IPR004331">
    <property type="entry name" value="SPX_dom"/>
</dbReference>
<dbReference type="PANTHER" id="PTHR45978">
    <property type="entry name" value="SPX DOMAIN-CONTAINING PROTEIN 3"/>
    <property type="match status" value="1"/>
</dbReference>
<dbReference type="PANTHER" id="PTHR45978:SF14">
    <property type="entry name" value="SPX DOMAIN-CONTAINING PROTEIN"/>
    <property type="match status" value="1"/>
</dbReference>
<evidence type="ECO:0000313" key="4">
    <source>
        <dbReference type="Proteomes" id="UP001408789"/>
    </source>
</evidence>
<dbReference type="EMBL" id="JBCNJP010000015">
    <property type="protein sequence ID" value="KAK9066283.1"/>
    <property type="molecule type" value="Genomic_DNA"/>
</dbReference>
<dbReference type="Proteomes" id="UP001408789">
    <property type="component" value="Unassembled WGS sequence"/>
</dbReference>
<accession>A0AAP0GWV3</accession>
<dbReference type="InterPro" id="IPR031142">
    <property type="entry name" value="SPX_prot"/>
</dbReference>
<gene>
    <name evidence="3" type="ORF">SSX86_013604</name>
</gene>
<protein>
    <recommendedName>
        <fullName evidence="2">SPX domain-containing protein</fullName>
    </recommendedName>
</protein>
<keyword evidence="1" id="KW-0175">Coiled coil</keyword>
<evidence type="ECO:0000259" key="2">
    <source>
        <dbReference type="PROSITE" id="PS51382"/>
    </source>
</evidence>
<keyword evidence="4" id="KW-1185">Reference proteome</keyword>
<feature type="coiled-coil region" evidence="1">
    <location>
        <begin position="56"/>
        <end position="83"/>
    </location>
</feature>
<organism evidence="3 4">
    <name type="scientific">Deinandra increscens subsp. villosa</name>
    <dbReference type="NCBI Taxonomy" id="3103831"/>
    <lineage>
        <taxon>Eukaryota</taxon>
        <taxon>Viridiplantae</taxon>
        <taxon>Streptophyta</taxon>
        <taxon>Embryophyta</taxon>
        <taxon>Tracheophyta</taxon>
        <taxon>Spermatophyta</taxon>
        <taxon>Magnoliopsida</taxon>
        <taxon>eudicotyledons</taxon>
        <taxon>Gunneridae</taxon>
        <taxon>Pentapetalae</taxon>
        <taxon>asterids</taxon>
        <taxon>campanulids</taxon>
        <taxon>Asterales</taxon>
        <taxon>Asteraceae</taxon>
        <taxon>Asteroideae</taxon>
        <taxon>Heliantheae alliance</taxon>
        <taxon>Madieae</taxon>
        <taxon>Madiinae</taxon>
        <taxon>Deinandra</taxon>
    </lineage>
</organism>
<evidence type="ECO:0000313" key="3">
    <source>
        <dbReference type="EMBL" id="KAK9066283.1"/>
    </source>
</evidence>